<gene>
    <name evidence="1" type="ORF">AFERRI_10787</name>
</gene>
<keyword evidence="2" id="KW-1185">Reference proteome</keyword>
<protein>
    <submittedName>
        <fullName evidence="1">Uncharacterized protein</fullName>
    </submittedName>
</protein>
<proteinExistence type="predicted"/>
<reference evidence="1 2" key="1">
    <citation type="submission" date="2017-03" db="EMBL/GenBank/DDBJ databases">
        <authorList>
            <person name="Regsiter A."/>
            <person name="William W."/>
        </authorList>
    </citation>
    <scope>NUCLEOTIDE SEQUENCE [LARGE SCALE GENOMIC DNA]</scope>
    <source>
        <strain evidence="1">PRJEB5721</strain>
    </source>
</reference>
<dbReference type="EMBL" id="LT841305">
    <property type="protein sequence ID" value="SMH64753.1"/>
    <property type="molecule type" value="Genomic_DNA"/>
</dbReference>
<accession>A0ABY1MMB1</accession>
<organism evidence="1 2">
    <name type="scientific">Acidithiobacillus ferrivorans</name>
    <dbReference type="NCBI Taxonomy" id="160808"/>
    <lineage>
        <taxon>Bacteria</taxon>
        <taxon>Pseudomonadati</taxon>
        <taxon>Pseudomonadota</taxon>
        <taxon>Acidithiobacillia</taxon>
        <taxon>Acidithiobacillales</taxon>
        <taxon>Acidithiobacillaceae</taxon>
        <taxon>Acidithiobacillus</taxon>
    </lineage>
</organism>
<dbReference type="Proteomes" id="UP000193925">
    <property type="component" value="Chromosome AFERRI"/>
</dbReference>
<evidence type="ECO:0000313" key="1">
    <source>
        <dbReference type="EMBL" id="SMH64753.1"/>
    </source>
</evidence>
<name>A0ABY1MMB1_9PROT</name>
<evidence type="ECO:0000313" key="2">
    <source>
        <dbReference type="Proteomes" id="UP000193925"/>
    </source>
</evidence>
<sequence length="59" mass="6562">MGRSLTAALSLTGFPAQMDDHLAEVPLYSIREVLIWALKNQRWCGTNFSSLIISGTRHS</sequence>